<keyword evidence="2" id="KW-1185">Reference proteome</keyword>
<comment type="caution">
    <text evidence="1">The sequence shown here is derived from an EMBL/GenBank/DDBJ whole genome shotgun (WGS) entry which is preliminary data.</text>
</comment>
<sequence>MLIADGGGKVMAALNPIQGADRIACFFIGIVGKFGPLNGGWLRNLCRSMACLGFWSAGTSRSIRF</sequence>
<evidence type="ECO:0000313" key="1">
    <source>
        <dbReference type="EMBL" id="GAD49745.1"/>
    </source>
</evidence>
<dbReference type="EMBL" id="BASZ01000006">
    <property type="protein sequence ID" value="GAD49745.1"/>
    <property type="molecule type" value="Genomic_DNA"/>
</dbReference>
<organism evidence="1 2">
    <name type="scientific">Caenibius tardaugens NBRC 16725</name>
    <dbReference type="NCBI Taxonomy" id="1219035"/>
    <lineage>
        <taxon>Bacteria</taxon>
        <taxon>Pseudomonadati</taxon>
        <taxon>Pseudomonadota</taxon>
        <taxon>Alphaproteobacteria</taxon>
        <taxon>Sphingomonadales</taxon>
        <taxon>Erythrobacteraceae</taxon>
        <taxon>Caenibius</taxon>
    </lineage>
</organism>
<proteinExistence type="predicted"/>
<evidence type="ECO:0000313" key="2">
    <source>
        <dbReference type="Proteomes" id="UP000016568"/>
    </source>
</evidence>
<accession>U2YM27</accession>
<name>U2YM27_9SPHN</name>
<protein>
    <submittedName>
        <fullName evidence="1">Uncharacterized protein</fullName>
    </submittedName>
</protein>
<reference evidence="1 2" key="1">
    <citation type="submission" date="2013-09" db="EMBL/GenBank/DDBJ databases">
        <title>Whole genome shotgun sequence of Novosphingobium tardaugens NBRC 16725.</title>
        <authorList>
            <person name="Isaki S."/>
            <person name="Hosoyama A."/>
            <person name="Tsuchikane K."/>
            <person name="Katsumata H."/>
            <person name="Ando Y."/>
            <person name="Yamazaki S."/>
            <person name="Fujita N."/>
        </authorList>
    </citation>
    <scope>NUCLEOTIDE SEQUENCE [LARGE SCALE GENOMIC DNA]</scope>
    <source>
        <strain evidence="1 2">NBRC 16725</strain>
    </source>
</reference>
<gene>
    <name evidence="1" type="ORF">NT2_06_01845</name>
</gene>
<dbReference type="AlphaFoldDB" id="U2YM27"/>
<dbReference type="Proteomes" id="UP000016568">
    <property type="component" value="Unassembled WGS sequence"/>
</dbReference>